<name>A0AC34RMT4_9BILA</name>
<proteinExistence type="predicted"/>
<dbReference type="Proteomes" id="UP000887576">
    <property type="component" value="Unplaced"/>
</dbReference>
<dbReference type="WBParaSite" id="JU765_v2.g8535.t1">
    <property type="protein sequence ID" value="JU765_v2.g8535.t1"/>
    <property type="gene ID" value="JU765_v2.g8535"/>
</dbReference>
<organism evidence="1 2">
    <name type="scientific">Panagrolaimus sp. JU765</name>
    <dbReference type="NCBI Taxonomy" id="591449"/>
    <lineage>
        <taxon>Eukaryota</taxon>
        <taxon>Metazoa</taxon>
        <taxon>Ecdysozoa</taxon>
        <taxon>Nematoda</taxon>
        <taxon>Chromadorea</taxon>
        <taxon>Rhabditida</taxon>
        <taxon>Tylenchina</taxon>
        <taxon>Panagrolaimomorpha</taxon>
        <taxon>Panagrolaimoidea</taxon>
        <taxon>Panagrolaimidae</taxon>
        <taxon>Panagrolaimus</taxon>
    </lineage>
</organism>
<accession>A0AC34RMT4</accession>
<evidence type="ECO:0000313" key="1">
    <source>
        <dbReference type="Proteomes" id="UP000887576"/>
    </source>
</evidence>
<reference evidence="2" key="1">
    <citation type="submission" date="2022-11" db="UniProtKB">
        <authorList>
            <consortium name="WormBaseParasite"/>
        </authorList>
    </citation>
    <scope>IDENTIFICATION</scope>
</reference>
<sequence length="358" mass="39689">MTNQTSENTCDSCSVANLLLAIQKLELSNEALNNRVKFFETKLDTFQAYLFEAEKARTQNMEMVLNSMTNMTNNFTQMLSQAYQQRSVQQNQPVNQQSASSGTQSLEANTLRSSQSMMSQNIQMQPQQNSSTLPSSIVVGTPFSRGKQAETVVRQTTAPVKQDMDQNTSKAVESLLQQSWRPSQQFGQLEPTFPKPNRRRIQAADGKVEAMQRHMKKNPPAGAPLLTYDMLEASAKNSFICPKVTFDSTSTRKTKFEPKSFVTSTPIKSVRQSDTLYPTDNQKTTTVQSSTSTIDETNVLQNSQPSQSVVNQKNTESIQKTMTPVTQPASSTTKSTAVSTGGFNTCQQLLPVLYTSPL</sequence>
<evidence type="ECO:0000313" key="2">
    <source>
        <dbReference type="WBParaSite" id="JU765_v2.g8535.t1"/>
    </source>
</evidence>
<protein>
    <submittedName>
        <fullName evidence="2">Uncharacterized protein</fullName>
    </submittedName>
</protein>